<organism evidence="1 2">
    <name type="scientific">Seminavis robusta</name>
    <dbReference type="NCBI Taxonomy" id="568900"/>
    <lineage>
        <taxon>Eukaryota</taxon>
        <taxon>Sar</taxon>
        <taxon>Stramenopiles</taxon>
        <taxon>Ochrophyta</taxon>
        <taxon>Bacillariophyta</taxon>
        <taxon>Bacillariophyceae</taxon>
        <taxon>Bacillariophycidae</taxon>
        <taxon>Naviculales</taxon>
        <taxon>Naviculaceae</taxon>
        <taxon>Seminavis</taxon>
    </lineage>
</organism>
<evidence type="ECO:0000313" key="1">
    <source>
        <dbReference type="EMBL" id="CAB9508918.1"/>
    </source>
</evidence>
<proteinExistence type="predicted"/>
<gene>
    <name evidence="1" type="ORF">SEMRO_366_G127650.1</name>
</gene>
<evidence type="ECO:0000313" key="2">
    <source>
        <dbReference type="Proteomes" id="UP001153069"/>
    </source>
</evidence>
<reference evidence="1" key="1">
    <citation type="submission" date="2020-06" db="EMBL/GenBank/DDBJ databases">
        <authorList>
            <consortium name="Plant Systems Biology data submission"/>
        </authorList>
    </citation>
    <scope>NUCLEOTIDE SEQUENCE</scope>
    <source>
        <strain evidence="1">D6</strain>
    </source>
</reference>
<protein>
    <submittedName>
        <fullName evidence="1">Uncharacterized protein</fullName>
    </submittedName>
</protein>
<dbReference type="EMBL" id="CAICTM010000365">
    <property type="protein sequence ID" value="CAB9508918.1"/>
    <property type="molecule type" value="Genomic_DNA"/>
</dbReference>
<name>A0A9N8HFV0_9STRA</name>
<comment type="caution">
    <text evidence="1">The sequence shown here is derived from an EMBL/GenBank/DDBJ whole genome shotgun (WGS) entry which is preliminary data.</text>
</comment>
<sequence length="241" mass="26490">MDTIKQREALKDMVVGLNSQGVHFLRRGDFRNATTAFLAALQNTKILLDAAAAASSPMANQCHAERFQHPDQQQNLVPTEIPSKAACDSNDTIFAVFNQCLVFPDRASLDRVWARNEDLIPCIMLYNVGVCLQIQSLQTGSSALAERALAAYEIAMTILNGMDSVVMSSDALLLFLAVLSNAASLESQRFNTNTSTAYADLIRQVLENQEFSDLLAEPVFDFFVLYLFLTPRMCRSGAPAA</sequence>
<dbReference type="AlphaFoldDB" id="A0A9N8HFV0"/>
<accession>A0A9N8HFV0</accession>
<keyword evidence="2" id="KW-1185">Reference proteome</keyword>
<dbReference type="Proteomes" id="UP001153069">
    <property type="component" value="Unassembled WGS sequence"/>
</dbReference>